<organism evidence="2">
    <name type="scientific">Bodo saltans virus</name>
    <dbReference type="NCBI Taxonomy" id="2024608"/>
    <lineage>
        <taxon>Viruses</taxon>
        <taxon>Varidnaviria</taxon>
        <taxon>Bamfordvirae</taxon>
        <taxon>Nucleocytoviricota</taxon>
        <taxon>Megaviricetes</taxon>
        <taxon>Imitervirales</taxon>
        <taxon>Mimiviridae</taxon>
        <taxon>Klosneuvirinae</taxon>
        <taxon>Theiavirus</taxon>
        <taxon>Theiavirus salishense</taxon>
    </lineage>
</organism>
<name>A0A2H4UVK0_9VIRU</name>
<gene>
    <name evidence="2" type="ORF">BMW23_0896</name>
</gene>
<dbReference type="EMBL" id="MF782455">
    <property type="protein sequence ID" value="ATZ80941.1"/>
    <property type="molecule type" value="Genomic_DNA"/>
</dbReference>
<evidence type="ECO:0000313" key="3">
    <source>
        <dbReference type="Proteomes" id="UP000240325"/>
    </source>
</evidence>
<keyword evidence="3" id="KW-1185">Reference proteome</keyword>
<proteinExistence type="predicted"/>
<evidence type="ECO:0000256" key="1">
    <source>
        <dbReference type="SAM" id="MobiDB-lite"/>
    </source>
</evidence>
<feature type="compositionally biased region" description="Basic and acidic residues" evidence="1">
    <location>
        <begin position="154"/>
        <end position="167"/>
    </location>
</feature>
<feature type="region of interest" description="Disordered" evidence="1">
    <location>
        <begin position="154"/>
        <end position="174"/>
    </location>
</feature>
<sequence length="174" mass="20392">MSSMKPQITSDVPKSVQKEMKRLASQQMNVKPDVNAIPDLEELLSQIKKLLNDIESPQYIRLKESNKQEFERIIIHKYLETIPLKIINLMLEENRYSHLDTLLDMFDKLNNVKKGNINIDDAGKQIGEKMNEQYLYPKIDGGKEGFNKLLEKIKKENEENEENKNEDKDEENEN</sequence>
<reference evidence="2" key="1">
    <citation type="journal article" date="2017" name="Elife">
        <title>The kinetoplastid-infecting Bodo saltans virus (BsV), a window into the most abundant giant viruses in the sea.</title>
        <authorList>
            <person name="Deeg C.M."/>
            <person name="Chow C.-E.T."/>
            <person name="Suttle C.A."/>
        </authorList>
    </citation>
    <scope>NUCLEOTIDE SEQUENCE</scope>
    <source>
        <strain evidence="2">NG1</strain>
    </source>
</reference>
<accession>A0A2H4UVK0</accession>
<protein>
    <submittedName>
        <fullName evidence="2">Uncharacterized protein</fullName>
    </submittedName>
</protein>
<evidence type="ECO:0000313" key="2">
    <source>
        <dbReference type="EMBL" id="ATZ80941.1"/>
    </source>
</evidence>
<dbReference type="Proteomes" id="UP000240325">
    <property type="component" value="Segment"/>
</dbReference>